<organism evidence="1">
    <name type="scientific">viral metagenome</name>
    <dbReference type="NCBI Taxonomy" id="1070528"/>
    <lineage>
        <taxon>unclassified sequences</taxon>
        <taxon>metagenomes</taxon>
        <taxon>organismal metagenomes</taxon>
    </lineage>
</organism>
<protein>
    <submittedName>
        <fullName evidence="1">Uncharacterized protein</fullName>
    </submittedName>
</protein>
<evidence type="ECO:0000313" key="1">
    <source>
        <dbReference type="EMBL" id="QHS93912.1"/>
    </source>
</evidence>
<reference evidence="1" key="1">
    <citation type="journal article" date="2020" name="Nature">
        <title>Giant virus diversity and host interactions through global metagenomics.</title>
        <authorList>
            <person name="Schulz F."/>
            <person name="Roux S."/>
            <person name="Paez-Espino D."/>
            <person name="Jungbluth S."/>
            <person name="Walsh D.A."/>
            <person name="Denef V.J."/>
            <person name="McMahon K.D."/>
            <person name="Konstantinidis K.T."/>
            <person name="Eloe-Fadrosh E.A."/>
            <person name="Kyrpides N.C."/>
            <person name="Woyke T."/>
        </authorList>
    </citation>
    <scope>NUCLEOTIDE SEQUENCE</scope>
    <source>
        <strain evidence="1">GVMAG-M-3300018080-19</strain>
    </source>
</reference>
<dbReference type="EMBL" id="MN739211">
    <property type="protein sequence ID" value="QHS93912.1"/>
    <property type="molecule type" value="Genomic_DNA"/>
</dbReference>
<accession>A0A6C0BPK2</accession>
<proteinExistence type="predicted"/>
<sequence>MPHFAYCADCTRGHFPTHWQVRAPWPSRYQQALCHYATTTVSPDWEQYRYASFLGYLQPICGPLQRYR</sequence>
<name>A0A6C0BPK2_9ZZZZ</name>
<dbReference type="AlphaFoldDB" id="A0A6C0BPK2"/>